<dbReference type="AlphaFoldDB" id="A0A9Q3F620"/>
<keyword evidence="1" id="KW-0343">GTPase activation</keyword>
<feature type="region of interest" description="Disordered" evidence="3">
    <location>
        <begin position="190"/>
        <end position="223"/>
    </location>
</feature>
<dbReference type="EMBL" id="AVOT02036304">
    <property type="protein sequence ID" value="MBW0530792.1"/>
    <property type="molecule type" value="Genomic_DNA"/>
</dbReference>
<dbReference type="Gene3D" id="1.20.1270.60">
    <property type="entry name" value="Arfaptin homology (AH) domain/BAR domain"/>
    <property type="match status" value="2"/>
</dbReference>
<dbReference type="PANTHER" id="PTHR15228">
    <property type="entry name" value="SPERMATHECAL PHYSIOLOGY VARIANT"/>
    <property type="match status" value="1"/>
</dbReference>
<feature type="compositionally biased region" description="Basic and acidic residues" evidence="3">
    <location>
        <begin position="752"/>
        <end position="774"/>
    </location>
</feature>
<accession>A0A9Q3F620</accession>
<reference evidence="5" key="1">
    <citation type="submission" date="2021-03" db="EMBL/GenBank/DDBJ databases">
        <title>Draft genome sequence of rust myrtle Austropuccinia psidii MF-1, a brazilian biotype.</title>
        <authorList>
            <person name="Quecine M.C."/>
            <person name="Pachon D.M.R."/>
            <person name="Bonatelli M.L."/>
            <person name="Correr F.H."/>
            <person name="Franceschini L.M."/>
            <person name="Leite T.F."/>
            <person name="Margarido G.R.A."/>
            <person name="Almeida C.A."/>
            <person name="Ferrarezi J.A."/>
            <person name="Labate C.A."/>
        </authorList>
    </citation>
    <scope>NUCLEOTIDE SEQUENCE</scope>
    <source>
        <strain evidence="5">MF-1</strain>
    </source>
</reference>
<proteinExistence type="predicted"/>
<feature type="region of interest" description="Disordered" evidence="3">
    <location>
        <begin position="696"/>
        <end position="791"/>
    </location>
</feature>
<dbReference type="Proteomes" id="UP000765509">
    <property type="component" value="Unassembled WGS sequence"/>
</dbReference>
<feature type="compositionally biased region" description="Polar residues" evidence="3">
    <location>
        <begin position="720"/>
        <end position="729"/>
    </location>
</feature>
<dbReference type="InterPro" id="IPR008936">
    <property type="entry name" value="Rho_GTPase_activation_prot"/>
</dbReference>
<feature type="compositionally biased region" description="Low complexity" evidence="3">
    <location>
        <begin position="203"/>
        <end position="223"/>
    </location>
</feature>
<dbReference type="GO" id="GO:0005096">
    <property type="term" value="F:GTPase activator activity"/>
    <property type="evidence" value="ECO:0007669"/>
    <property type="project" value="UniProtKB-KW"/>
</dbReference>
<gene>
    <name evidence="5" type="ORF">O181_070507</name>
</gene>
<dbReference type="Pfam" id="PF00611">
    <property type="entry name" value="FCH"/>
    <property type="match status" value="1"/>
</dbReference>
<sequence length="791" mass="90690">MSNSPHMISSRTEDILATYTILLRETESYISFFKKRCEIEDEYQHQLSKLVSRQIDLDQKFESETLNDFFFPQSTKPAWQELTGNIQQEAQLRKNWIKRVKENVLEPLERFKLGKERTLQRIRDELRNSIQNHKEYLNTVQRLKKNYDRKCEEVHQIHTLLEAAEFRDKLIEDQLHQRNQNSEWEHITSRNNSNHHHHHPFDSIQQSNSIPSSISPLTSPQLSRSSLEIRPIISGATSSALRDTATPPPANPIQAKGTDVLQALRANTNNLIQRLNSRKENKSQFPVPHAIEDAINRPSALRGAKVKREAEDADRDYRKGVFHLETLRLRKEQVIRGARRAIEDMVYEISGEAKESFTYYIDETRIQAVSWISICDHAQHLVMKINPETDLRRYTESTIIEFNEPKVLYENAFAGPCLSLLFGVAINDYCASNPGKGWIPLLVCMCIDEIEKRGLKLEGIYRVSGKMQSVTSLVHEIEKDEDNFKFDPDRHDIYTISSVLKLYLRQLPHALFPFPLVERVSFSHQLQESPNEAFKLLSKRIRRLPPAHQATLKLVCEHLDRVASFSNLNKMTPSNLGLVFAPVVFLDDVTNQQLPNQAWKDNVMEVLIEHHTQLFEGLPIAEPITLERSRSQRGTMVNRTLSPSARKSLEAVRFESYSRCGSPQPISSPGIHSSNTTISLDPITLADSIKINPSLDSEKHSLNKSSPQLSSSNPSQNSPATVENFSRRTISLKRRKSRGSSAVSKSTNQQVDHLDKNELDEIAKKNNESDKDESFSIIQSQQQSHQDHIDN</sequence>
<dbReference type="InterPro" id="IPR000198">
    <property type="entry name" value="RhoGAP_dom"/>
</dbReference>
<dbReference type="SMART" id="SM00324">
    <property type="entry name" value="RhoGAP"/>
    <property type="match status" value="1"/>
</dbReference>
<dbReference type="OrthoDB" id="79452at2759"/>
<dbReference type="InterPro" id="IPR001060">
    <property type="entry name" value="FCH_dom"/>
</dbReference>
<dbReference type="SUPFAM" id="SSF103657">
    <property type="entry name" value="BAR/IMD domain-like"/>
    <property type="match status" value="1"/>
</dbReference>
<keyword evidence="6" id="KW-1185">Reference proteome</keyword>
<comment type="caution">
    <text evidence="5">The sequence shown here is derived from an EMBL/GenBank/DDBJ whole genome shotgun (WGS) entry which is preliminary data.</text>
</comment>
<dbReference type="InterPro" id="IPR051025">
    <property type="entry name" value="RhoGAP"/>
</dbReference>
<evidence type="ECO:0000256" key="3">
    <source>
        <dbReference type="SAM" id="MobiDB-lite"/>
    </source>
</evidence>
<evidence type="ECO:0000313" key="5">
    <source>
        <dbReference type="EMBL" id="MBW0530792.1"/>
    </source>
</evidence>
<feature type="compositionally biased region" description="Polar residues" evidence="3">
    <location>
        <begin position="739"/>
        <end position="751"/>
    </location>
</feature>
<protein>
    <recommendedName>
        <fullName evidence="4">Rho-GAP domain-containing protein</fullName>
    </recommendedName>
</protein>
<evidence type="ECO:0000256" key="1">
    <source>
        <dbReference type="ARBA" id="ARBA00022468"/>
    </source>
</evidence>
<feature type="compositionally biased region" description="Low complexity" evidence="3">
    <location>
        <begin position="703"/>
        <end position="719"/>
    </location>
</feature>
<dbReference type="PANTHER" id="PTHR15228:SF25">
    <property type="entry name" value="F-BAR DOMAIN-CONTAINING PROTEIN"/>
    <property type="match status" value="1"/>
</dbReference>
<evidence type="ECO:0000259" key="4">
    <source>
        <dbReference type="PROSITE" id="PS50238"/>
    </source>
</evidence>
<dbReference type="Gene3D" id="1.10.555.10">
    <property type="entry name" value="Rho GTPase activation protein"/>
    <property type="match status" value="1"/>
</dbReference>
<feature type="coiled-coil region" evidence="2">
    <location>
        <begin position="119"/>
        <end position="153"/>
    </location>
</feature>
<evidence type="ECO:0000313" key="6">
    <source>
        <dbReference type="Proteomes" id="UP000765509"/>
    </source>
</evidence>
<dbReference type="SUPFAM" id="SSF48350">
    <property type="entry name" value="GTPase activation domain, GAP"/>
    <property type="match status" value="1"/>
</dbReference>
<dbReference type="GO" id="GO:0007165">
    <property type="term" value="P:signal transduction"/>
    <property type="evidence" value="ECO:0007669"/>
    <property type="project" value="InterPro"/>
</dbReference>
<feature type="domain" description="Rho-GAP" evidence="4">
    <location>
        <begin position="424"/>
        <end position="615"/>
    </location>
</feature>
<evidence type="ECO:0000256" key="2">
    <source>
        <dbReference type="SAM" id="Coils"/>
    </source>
</evidence>
<dbReference type="Pfam" id="PF00620">
    <property type="entry name" value="RhoGAP"/>
    <property type="match status" value="1"/>
</dbReference>
<keyword evidence="2" id="KW-0175">Coiled coil</keyword>
<organism evidence="5 6">
    <name type="scientific">Austropuccinia psidii MF-1</name>
    <dbReference type="NCBI Taxonomy" id="1389203"/>
    <lineage>
        <taxon>Eukaryota</taxon>
        <taxon>Fungi</taxon>
        <taxon>Dikarya</taxon>
        <taxon>Basidiomycota</taxon>
        <taxon>Pucciniomycotina</taxon>
        <taxon>Pucciniomycetes</taxon>
        <taxon>Pucciniales</taxon>
        <taxon>Sphaerophragmiaceae</taxon>
        <taxon>Austropuccinia</taxon>
    </lineage>
</organism>
<name>A0A9Q3F620_9BASI</name>
<dbReference type="InterPro" id="IPR027267">
    <property type="entry name" value="AH/BAR_dom_sf"/>
</dbReference>
<dbReference type="PROSITE" id="PS50238">
    <property type="entry name" value="RHOGAP"/>
    <property type="match status" value="1"/>
</dbReference>